<dbReference type="Pfam" id="PF13361">
    <property type="entry name" value="UvrD_C"/>
    <property type="match status" value="1"/>
</dbReference>
<comment type="caution">
    <text evidence="14">The sequence shown here is derived from an EMBL/GenBank/DDBJ whole genome shotgun (WGS) entry which is preliminary data.</text>
</comment>
<dbReference type="GO" id="GO:0005829">
    <property type="term" value="C:cytosol"/>
    <property type="evidence" value="ECO:0007669"/>
    <property type="project" value="TreeGrafter"/>
</dbReference>
<dbReference type="GO" id="GO:0004527">
    <property type="term" value="F:exonuclease activity"/>
    <property type="evidence" value="ECO:0007669"/>
    <property type="project" value="UniProtKB-KW"/>
</dbReference>
<evidence type="ECO:0000259" key="12">
    <source>
        <dbReference type="PROSITE" id="PS51198"/>
    </source>
</evidence>
<dbReference type="GO" id="GO:0003677">
    <property type="term" value="F:DNA binding"/>
    <property type="evidence" value="ECO:0007669"/>
    <property type="project" value="InterPro"/>
</dbReference>
<keyword evidence="4 10" id="KW-0067">ATP-binding</keyword>
<dbReference type="PANTHER" id="PTHR11070:SF2">
    <property type="entry name" value="ATP-DEPENDENT DNA HELICASE SRS2"/>
    <property type="match status" value="1"/>
</dbReference>
<dbReference type="GO" id="GO:0005524">
    <property type="term" value="F:ATP binding"/>
    <property type="evidence" value="ECO:0007669"/>
    <property type="project" value="UniProtKB-UniRule"/>
</dbReference>
<dbReference type="InterPro" id="IPR027417">
    <property type="entry name" value="P-loop_NTPase"/>
</dbReference>
<dbReference type="Pfam" id="PF00580">
    <property type="entry name" value="UvrD-helicase"/>
    <property type="match status" value="1"/>
</dbReference>
<evidence type="ECO:0000256" key="4">
    <source>
        <dbReference type="ARBA" id="ARBA00022840"/>
    </source>
</evidence>
<evidence type="ECO:0000256" key="1">
    <source>
        <dbReference type="ARBA" id="ARBA00022741"/>
    </source>
</evidence>
<feature type="binding site" evidence="10">
    <location>
        <begin position="8"/>
        <end position="15"/>
    </location>
    <ligand>
        <name>ATP</name>
        <dbReference type="ChEBI" id="CHEBI:30616"/>
    </ligand>
</feature>
<dbReference type="RefSeq" id="WP_114350868.1">
    <property type="nucleotide sequence ID" value="NZ_QPJL01000042.1"/>
</dbReference>
<evidence type="ECO:0000256" key="8">
    <source>
        <dbReference type="ARBA" id="ARBA00034923"/>
    </source>
</evidence>
<dbReference type="SUPFAM" id="SSF52540">
    <property type="entry name" value="P-loop containing nucleoside triphosphate hydrolases"/>
    <property type="match status" value="1"/>
</dbReference>
<dbReference type="EMBL" id="QPJL01000042">
    <property type="protein sequence ID" value="RCW78245.1"/>
    <property type="molecule type" value="Genomic_DNA"/>
</dbReference>
<keyword evidence="14" id="KW-0269">Exonuclease</keyword>
<evidence type="ECO:0000256" key="3">
    <source>
        <dbReference type="ARBA" id="ARBA00022806"/>
    </source>
</evidence>
<comment type="catalytic activity">
    <reaction evidence="9">
        <text>ATP + H2O = ADP + phosphate + H(+)</text>
        <dbReference type="Rhea" id="RHEA:13065"/>
        <dbReference type="ChEBI" id="CHEBI:15377"/>
        <dbReference type="ChEBI" id="CHEBI:15378"/>
        <dbReference type="ChEBI" id="CHEBI:30616"/>
        <dbReference type="ChEBI" id="CHEBI:43474"/>
        <dbReference type="ChEBI" id="CHEBI:456216"/>
        <dbReference type="EC" id="5.6.2.4"/>
    </reaction>
</comment>
<keyword evidence="3 10" id="KW-0347">Helicase</keyword>
<evidence type="ECO:0000256" key="9">
    <source>
        <dbReference type="ARBA" id="ARBA00048988"/>
    </source>
</evidence>
<protein>
    <recommendedName>
        <fullName evidence="7">DNA 3'-5' helicase</fullName>
        <ecNumber evidence="7">5.6.2.4</ecNumber>
    </recommendedName>
    <alternativeName>
        <fullName evidence="8">DNA 3'-5' helicase II</fullName>
    </alternativeName>
</protein>
<dbReference type="InterPro" id="IPR014016">
    <property type="entry name" value="UvrD-like_ATP-bd"/>
</dbReference>
<reference evidence="14 15" key="1">
    <citation type="submission" date="2018-07" db="EMBL/GenBank/DDBJ databases">
        <title>Genomic Encyclopedia of Type Strains, Phase III (KMG-III): the genomes of soil and plant-associated and newly described type strains.</title>
        <authorList>
            <person name="Whitman W."/>
        </authorList>
    </citation>
    <scope>NUCLEOTIDE SEQUENCE [LARGE SCALE GENOMIC DNA]</scope>
    <source>
        <strain evidence="14 15">CECT 8525</strain>
    </source>
</reference>
<dbReference type="InterPro" id="IPR038726">
    <property type="entry name" value="PDDEXK_AddAB-type"/>
</dbReference>
<evidence type="ECO:0000256" key="11">
    <source>
        <dbReference type="SAM" id="MobiDB-lite"/>
    </source>
</evidence>
<gene>
    <name evidence="14" type="ORF">DFP89_1423</name>
</gene>
<dbReference type="Proteomes" id="UP000253345">
    <property type="component" value="Unassembled WGS sequence"/>
</dbReference>
<evidence type="ECO:0000256" key="2">
    <source>
        <dbReference type="ARBA" id="ARBA00022801"/>
    </source>
</evidence>
<name>A0A368YDL9_9RHOB</name>
<keyword evidence="2 10" id="KW-0378">Hydrolase</keyword>
<dbReference type="Gene3D" id="3.40.50.300">
    <property type="entry name" value="P-loop containing nucleotide triphosphate hydrolases"/>
    <property type="match status" value="4"/>
</dbReference>
<dbReference type="GO" id="GO:0043138">
    <property type="term" value="F:3'-5' DNA helicase activity"/>
    <property type="evidence" value="ECO:0007669"/>
    <property type="project" value="UniProtKB-EC"/>
</dbReference>
<dbReference type="OrthoDB" id="9810135at2"/>
<evidence type="ECO:0000313" key="15">
    <source>
        <dbReference type="Proteomes" id="UP000253345"/>
    </source>
</evidence>
<dbReference type="AlphaFoldDB" id="A0A368YDL9"/>
<sequence length="1042" mass="111748">MTLTIVPAGAGAGKTYRIQTQLTEWVKDKVVRPDRILAVTFTEAAAAELSGRIRQSLLAAGMVEDAMAVERAYVSTIHSLGLRLMTEHALAAGATPQPRLLHEAEQDLLIRQELARCPILDEIAADPDRFGHAATFSTSTEDGLRRRVLDMIALLRGLGGAGLSDRLAPEGCARIRALWGPVAADPTPIRDRLRQAVATLLDAHPGGALARGLNATAEKEFRRDLGRLRAALEPGRLDRDWKLWNDLRGLRQTKRGAPTPPGYDALADQVMQAAAGVVSHPGPLADACTNLTALVTGAQAIMAGYAARKRDLGVIDYADMISGCEALLREHPDVLASVLGEIDCVIIDEFQDTNPVQFALLWQLAAGAPRCLLVGDAKQSIMGFQGADPRLSQALADANPGAVYPLRQNWRSDPRLMEAINAIGAGLFFAAYTPLAPTRVETGQPVLEVIALSASRGTRKAPKLPDHTAARIATMLEAGEQVTDRATGALRSVRPGDIAVLCQRHAEAARYAEALRRLGLPVQISASGWHDAQAVLVARQAMALAADPQDAHAALVVLTLGPAALPLDEALRLLADGALADHPALHGILALAAAAPGWTVTDLCLKVTAHLRRWAEALPDAAQALADLARLEALAEEFDTSDPGMMAAAGFHGRGARVFLGWLASRLEERDFNRHPDPGAGAVPGIEIVTWHAAKGREWPVVVVCELDFQVGERENTTRALFTDFSDLSRVLDTAQLIHTPRLFNPEQREVFLADRQPAAEAEARNLIYVALTRARDRLVIEWPAKALDKEANCLTLLAQAGVSLGAGLIVGGQEFPARIWRDPAGEGVEQVTAAAQPLLRFGAPSPTPVKARTTPWRRRPSSLTEGPDLPAPPQVIPLGPRHGAGRAQTATERGTVWHRAFRVMASRPDLADRLPAATGLDAATLAAITGQVAALKEWLAREGYPDLHLEVPIHVTHTDGSETVGILDAVAMGPGRMLVIDHKTGPAPDPKARFATFWPQLAAYADALRLTFPAHQLRGVAIHWMNEGSLSFLRLEPEVVA</sequence>
<evidence type="ECO:0000256" key="6">
    <source>
        <dbReference type="ARBA" id="ARBA00034617"/>
    </source>
</evidence>
<dbReference type="EC" id="5.6.2.4" evidence="7"/>
<evidence type="ECO:0000256" key="10">
    <source>
        <dbReference type="PROSITE-ProRule" id="PRU00560"/>
    </source>
</evidence>
<dbReference type="PROSITE" id="PS51217">
    <property type="entry name" value="UVRD_HELICASE_CTER"/>
    <property type="match status" value="1"/>
</dbReference>
<comment type="catalytic activity">
    <reaction evidence="6">
        <text>Couples ATP hydrolysis with the unwinding of duplex DNA by translocating in the 3'-5' direction.</text>
        <dbReference type="EC" id="5.6.2.4"/>
    </reaction>
</comment>
<dbReference type="Pfam" id="PF12705">
    <property type="entry name" value="PDDEXK_1"/>
    <property type="match status" value="1"/>
</dbReference>
<feature type="domain" description="UvrD-like helicase ATP-binding" evidence="12">
    <location>
        <begin position="1"/>
        <end position="413"/>
    </location>
</feature>
<dbReference type="InterPro" id="IPR014017">
    <property type="entry name" value="DNA_helicase_UvrD-like_C"/>
</dbReference>
<keyword evidence="1 10" id="KW-0547">Nucleotide-binding</keyword>
<evidence type="ECO:0000259" key="13">
    <source>
        <dbReference type="PROSITE" id="PS51217"/>
    </source>
</evidence>
<evidence type="ECO:0000313" key="14">
    <source>
        <dbReference type="EMBL" id="RCW78245.1"/>
    </source>
</evidence>
<dbReference type="PROSITE" id="PS51198">
    <property type="entry name" value="UVRD_HELICASE_ATP_BIND"/>
    <property type="match status" value="1"/>
</dbReference>
<dbReference type="GO" id="GO:0000725">
    <property type="term" value="P:recombinational repair"/>
    <property type="evidence" value="ECO:0007669"/>
    <property type="project" value="TreeGrafter"/>
</dbReference>
<feature type="region of interest" description="Disordered" evidence="11">
    <location>
        <begin position="843"/>
        <end position="887"/>
    </location>
</feature>
<accession>A0A368YDL9</accession>
<dbReference type="PANTHER" id="PTHR11070">
    <property type="entry name" value="UVRD / RECB / PCRA DNA HELICASE FAMILY MEMBER"/>
    <property type="match status" value="1"/>
</dbReference>
<evidence type="ECO:0000256" key="7">
    <source>
        <dbReference type="ARBA" id="ARBA00034808"/>
    </source>
</evidence>
<keyword evidence="14" id="KW-0540">Nuclease</keyword>
<evidence type="ECO:0000256" key="5">
    <source>
        <dbReference type="ARBA" id="ARBA00023235"/>
    </source>
</evidence>
<feature type="domain" description="UvrD-like helicase C-terminal" evidence="13">
    <location>
        <begin position="414"/>
        <end position="696"/>
    </location>
</feature>
<proteinExistence type="predicted"/>
<keyword evidence="5" id="KW-0413">Isomerase</keyword>
<dbReference type="InterPro" id="IPR000212">
    <property type="entry name" value="DNA_helicase_UvrD/REP"/>
</dbReference>
<keyword evidence="15" id="KW-1185">Reference proteome</keyword>
<organism evidence="14 15">
    <name type="scientific">Paracoccus lutimaris</name>
    <dbReference type="NCBI Taxonomy" id="1490030"/>
    <lineage>
        <taxon>Bacteria</taxon>
        <taxon>Pseudomonadati</taxon>
        <taxon>Pseudomonadota</taxon>
        <taxon>Alphaproteobacteria</taxon>
        <taxon>Rhodobacterales</taxon>
        <taxon>Paracoccaceae</taxon>
        <taxon>Paracoccus</taxon>
    </lineage>
</organism>